<proteinExistence type="predicted"/>
<dbReference type="Pfam" id="PF11377">
    <property type="entry name" value="DUF3180"/>
    <property type="match status" value="1"/>
</dbReference>
<name>A0ABZ2PV54_9NOCA</name>
<feature type="transmembrane region" description="Helical" evidence="1">
    <location>
        <begin position="7"/>
        <end position="28"/>
    </location>
</feature>
<evidence type="ECO:0000256" key="1">
    <source>
        <dbReference type="SAM" id="Phobius"/>
    </source>
</evidence>
<reference evidence="2 3" key="1">
    <citation type="submission" date="2024-03" db="EMBL/GenBank/DDBJ databases">
        <title>Natural products discovery in diverse microorganisms through a two-stage MS feature dereplication strategy.</title>
        <authorList>
            <person name="Zhang R."/>
        </authorList>
    </citation>
    <scope>NUCLEOTIDE SEQUENCE [LARGE SCALE GENOMIC DNA]</scope>
    <source>
        <strain evidence="2 3">18930</strain>
    </source>
</reference>
<dbReference type="RefSeq" id="WP_338893535.1">
    <property type="nucleotide sequence ID" value="NZ_CP147846.1"/>
</dbReference>
<dbReference type="Proteomes" id="UP001432000">
    <property type="component" value="Chromosome"/>
</dbReference>
<feature type="transmembrane region" description="Helical" evidence="1">
    <location>
        <begin position="34"/>
        <end position="56"/>
    </location>
</feature>
<accession>A0ABZ2PV54</accession>
<keyword evidence="3" id="KW-1185">Reference proteome</keyword>
<keyword evidence="1" id="KW-1133">Transmembrane helix</keyword>
<keyword evidence="1" id="KW-0472">Membrane</keyword>
<evidence type="ECO:0000313" key="3">
    <source>
        <dbReference type="Proteomes" id="UP001432000"/>
    </source>
</evidence>
<sequence length="154" mass="15620">MKTTRVLDLLGLTVVAAIATWLLVRSFYGSLPPISVLAGASLYPIAVGELILGFVVRSRIGGSRVGDGPQQLHPITAARALALAKASALVGAGVTGVWIGFLLYVAPLASTVRAASDDVGGAIVGLVAGLALVGSALWLEQCCRAPKDGSGESR</sequence>
<gene>
    <name evidence="2" type="ORF">WDS16_19020</name>
</gene>
<evidence type="ECO:0000313" key="2">
    <source>
        <dbReference type="EMBL" id="WXG71758.1"/>
    </source>
</evidence>
<feature type="transmembrane region" description="Helical" evidence="1">
    <location>
        <begin position="119"/>
        <end position="139"/>
    </location>
</feature>
<organism evidence="2 3">
    <name type="scientific">Rhodococcus sovatensis</name>
    <dbReference type="NCBI Taxonomy" id="1805840"/>
    <lineage>
        <taxon>Bacteria</taxon>
        <taxon>Bacillati</taxon>
        <taxon>Actinomycetota</taxon>
        <taxon>Actinomycetes</taxon>
        <taxon>Mycobacteriales</taxon>
        <taxon>Nocardiaceae</taxon>
        <taxon>Rhodococcus</taxon>
    </lineage>
</organism>
<protein>
    <submittedName>
        <fullName evidence="2">DUF3180 domain-containing protein</fullName>
    </submittedName>
</protein>
<dbReference type="EMBL" id="CP147846">
    <property type="protein sequence ID" value="WXG71758.1"/>
    <property type="molecule type" value="Genomic_DNA"/>
</dbReference>
<dbReference type="InterPro" id="IPR021517">
    <property type="entry name" value="DUF3180"/>
</dbReference>
<feature type="transmembrane region" description="Helical" evidence="1">
    <location>
        <begin position="88"/>
        <end position="107"/>
    </location>
</feature>
<keyword evidence="1" id="KW-0812">Transmembrane</keyword>